<reference evidence="3" key="1">
    <citation type="journal article" date="2020" name="Nature">
        <title>Giant virus diversity and host interactions through global metagenomics.</title>
        <authorList>
            <person name="Schulz F."/>
            <person name="Roux S."/>
            <person name="Paez-Espino D."/>
            <person name="Jungbluth S."/>
            <person name="Walsh D.A."/>
            <person name="Denef V.J."/>
            <person name="McMahon K.D."/>
            <person name="Konstantinidis K.T."/>
            <person name="Eloe-Fadrosh E.A."/>
            <person name="Kyrpides N.C."/>
            <person name="Woyke T."/>
        </authorList>
    </citation>
    <scope>NUCLEOTIDE SEQUENCE</scope>
    <source>
        <strain evidence="3">GVMAG-M-3300021964-36</strain>
    </source>
</reference>
<proteinExistence type="predicted"/>
<keyword evidence="2" id="KW-1133">Transmembrane helix</keyword>
<evidence type="ECO:0000313" key="3">
    <source>
        <dbReference type="EMBL" id="QHT07840.1"/>
    </source>
</evidence>
<dbReference type="EMBL" id="MN739487">
    <property type="protein sequence ID" value="QHT07840.1"/>
    <property type="molecule type" value="Genomic_DNA"/>
</dbReference>
<evidence type="ECO:0000256" key="1">
    <source>
        <dbReference type="SAM" id="Coils"/>
    </source>
</evidence>
<accession>A0A6C0CV91</accession>
<keyword evidence="1" id="KW-0175">Coiled coil</keyword>
<dbReference type="AlphaFoldDB" id="A0A6C0CV91"/>
<name>A0A6C0CV91_9ZZZZ</name>
<feature type="transmembrane region" description="Helical" evidence="2">
    <location>
        <begin position="12"/>
        <end position="30"/>
    </location>
</feature>
<evidence type="ECO:0000256" key="2">
    <source>
        <dbReference type="SAM" id="Phobius"/>
    </source>
</evidence>
<organism evidence="3">
    <name type="scientific">viral metagenome</name>
    <dbReference type="NCBI Taxonomy" id="1070528"/>
    <lineage>
        <taxon>unclassified sequences</taxon>
        <taxon>metagenomes</taxon>
        <taxon>organismal metagenomes</taxon>
    </lineage>
</organism>
<feature type="coiled-coil region" evidence="1">
    <location>
        <begin position="110"/>
        <end position="137"/>
    </location>
</feature>
<protein>
    <submittedName>
        <fullName evidence="3">Uncharacterized protein</fullName>
    </submittedName>
</protein>
<keyword evidence="2" id="KW-0472">Membrane</keyword>
<keyword evidence="2" id="KW-0812">Transmembrane</keyword>
<sequence length="460" mass="51379">MVISLNRMNMLKLILFTIIILFGAGVFMYLNKCRTSKIETFIETVLPSQCDYYIQEYETNSNSQFRDAYLRCTEHISTVETELGSLLNSADLIDAHDMLTETKSNLIASNLELQSDLEDSKSNYESLRNSNVQLTEQHAGLIASNSNLVSVSNLLYEMDSYQSRIDSLSDLEAEITQQVLCTEMNTDCGLKRIETLTKDKLQEVLQNHIDVVPKLSKAYILAVKMWIAYKKAGGGGDDDDDTRLIAAGDSNMLAARGAYDSTIALFNTVETSMYSVVQYFSLYKDNFYYTTYAAAASNSTITLSNIPNIYTTGNGITIDFNTDSNVYTYNAGDDVYNKLFETCTSSNTQSLVSGSSNPEKYTYEVEASCASNNYAEIIETISNCDDRDTCVKEQSNNVQSGLEYIYRSQFSRDQINGTYTDDDDAETSFSSATSAVDEKIIRTFLHHVFNTTKPTSTTTS</sequence>